<evidence type="ECO:0000313" key="1">
    <source>
        <dbReference type="EMBL" id="CAF2059005.1"/>
    </source>
</evidence>
<organism evidence="1">
    <name type="scientific">Brassica napus</name>
    <name type="common">Rape</name>
    <dbReference type="NCBI Taxonomy" id="3708"/>
    <lineage>
        <taxon>Eukaryota</taxon>
        <taxon>Viridiplantae</taxon>
        <taxon>Streptophyta</taxon>
        <taxon>Embryophyta</taxon>
        <taxon>Tracheophyta</taxon>
        <taxon>Spermatophyta</taxon>
        <taxon>Magnoliopsida</taxon>
        <taxon>eudicotyledons</taxon>
        <taxon>Gunneridae</taxon>
        <taxon>Pentapetalae</taxon>
        <taxon>rosids</taxon>
        <taxon>malvids</taxon>
        <taxon>Brassicales</taxon>
        <taxon>Brassicaceae</taxon>
        <taxon>Brassiceae</taxon>
        <taxon>Brassica</taxon>
    </lineage>
</organism>
<dbReference type="EMBL" id="HG994370">
    <property type="protein sequence ID" value="CAF2059005.1"/>
    <property type="molecule type" value="Genomic_DNA"/>
</dbReference>
<sequence length="76" mass="8729">MTSRKKRGAKEKAKGEFFFFFAFMFQQRETPCLCFPPRKAYELMIAPAASFAASLAAERITDKKTLQKSEAETLRK</sequence>
<reference evidence="1" key="1">
    <citation type="submission" date="2021-01" db="EMBL/GenBank/DDBJ databases">
        <authorList>
            <consortium name="Genoscope - CEA"/>
            <person name="William W."/>
        </authorList>
    </citation>
    <scope>NUCLEOTIDE SEQUENCE</scope>
</reference>
<proteinExistence type="predicted"/>
<gene>
    <name evidence="1" type="ORF">DARMORV10_C06P23640.1</name>
</gene>
<protein>
    <submittedName>
        <fullName evidence="1">(rape) hypothetical protein</fullName>
    </submittedName>
</protein>
<accession>A0A816Q9N1</accession>
<name>A0A816Q9N1_BRANA</name>
<dbReference type="AlphaFoldDB" id="A0A816Q9N1"/>
<dbReference type="Proteomes" id="UP001295469">
    <property type="component" value="Chromosome C06"/>
</dbReference>